<gene>
    <name evidence="2" type="primary">PLEST011908</name>
    <name evidence="2" type="ORF">PLESTB_001657100</name>
</gene>
<dbReference type="AlphaFoldDB" id="A0A9W6BYY6"/>
<evidence type="ECO:0000313" key="3">
    <source>
        <dbReference type="Proteomes" id="UP001165080"/>
    </source>
</evidence>
<keyword evidence="3" id="KW-1185">Reference proteome</keyword>
<feature type="region of interest" description="Disordered" evidence="1">
    <location>
        <begin position="1"/>
        <end position="23"/>
    </location>
</feature>
<protein>
    <submittedName>
        <fullName evidence="2">Uncharacterized protein</fullName>
    </submittedName>
</protein>
<feature type="compositionally biased region" description="Pro residues" evidence="1">
    <location>
        <begin position="247"/>
        <end position="264"/>
    </location>
</feature>
<sequence length="330" mass="36151">MRTQQLPRQQAHPARPLQSSRNEPIIRQMVTRRHHQQQATRCCWLPVLLLLAAALHVHATAAATAQGLACQDPYYMADHNGFPDNDIFGFSEMDDSSYHVAVTLTPNDPAPGIVTAYSTFYPTLAPNTTATVRLFNASEFAALIAEPDGSGCRGPPHDFANPLVLTGFKRYEYSFAMRHSSFNLVRCEPKLFYLLVLITKADGAFMWGSVEGNTVEPNDPNDPLCPNSPTKWGYASFWLTHCPCDSPPPAPSPPTPPSPPPSPPTNRRKSPPPPPSLQQPITAPNTAPPSPPSPANPPLTPSIRLRPSPPPPRREPPRAKPRGPRSSRRL</sequence>
<evidence type="ECO:0000256" key="1">
    <source>
        <dbReference type="SAM" id="MobiDB-lite"/>
    </source>
</evidence>
<feature type="compositionally biased region" description="Pro residues" evidence="1">
    <location>
        <begin position="286"/>
        <end position="300"/>
    </location>
</feature>
<feature type="compositionally biased region" description="Basic residues" evidence="1">
    <location>
        <begin position="319"/>
        <end position="330"/>
    </location>
</feature>
<organism evidence="2 3">
    <name type="scientific">Pleodorina starrii</name>
    <dbReference type="NCBI Taxonomy" id="330485"/>
    <lineage>
        <taxon>Eukaryota</taxon>
        <taxon>Viridiplantae</taxon>
        <taxon>Chlorophyta</taxon>
        <taxon>core chlorophytes</taxon>
        <taxon>Chlorophyceae</taxon>
        <taxon>CS clade</taxon>
        <taxon>Chlamydomonadales</taxon>
        <taxon>Volvocaceae</taxon>
        <taxon>Pleodorina</taxon>
    </lineage>
</organism>
<dbReference type="EMBL" id="BRXU01000037">
    <property type="protein sequence ID" value="GLC60678.1"/>
    <property type="molecule type" value="Genomic_DNA"/>
</dbReference>
<reference evidence="2 3" key="1">
    <citation type="journal article" date="2023" name="Commun. Biol.">
        <title>Reorganization of the ancestral sex-determining regions during the evolution of trioecy in Pleodorina starrii.</title>
        <authorList>
            <person name="Takahashi K."/>
            <person name="Suzuki S."/>
            <person name="Kawai-Toyooka H."/>
            <person name="Yamamoto K."/>
            <person name="Hamaji T."/>
            <person name="Ootsuki R."/>
            <person name="Yamaguchi H."/>
            <person name="Kawachi M."/>
            <person name="Higashiyama T."/>
            <person name="Nozaki H."/>
        </authorList>
    </citation>
    <scope>NUCLEOTIDE SEQUENCE [LARGE SCALE GENOMIC DNA]</scope>
    <source>
        <strain evidence="2 3">NIES-4479</strain>
    </source>
</reference>
<comment type="caution">
    <text evidence="2">The sequence shown here is derived from an EMBL/GenBank/DDBJ whole genome shotgun (WGS) entry which is preliminary data.</text>
</comment>
<dbReference type="Proteomes" id="UP001165080">
    <property type="component" value="Unassembled WGS sequence"/>
</dbReference>
<name>A0A9W6BYY6_9CHLO</name>
<proteinExistence type="predicted"/>
<evidence type="ECO:0000313" key="2">
    <source>
        <dbReference type="EMBL" id="GLC60678.1"/>
    </source>
</evidence>
<feature type="region of interest" description="Disordered" evidence="1">
    <location>
        <begin position="247"/>
        <end position="330"/>
    </location>
</feature>
<accession>A0A9W6BYY6</accession>